<sequence length="96" mass="9955">MPTDGETTESSTDGGDAPADGPTDEDVVEVASGAAEGVVLSRYSKSELDDYDVTVTFDDGVLEVDVYVHAPDARADEDQVAEDAALAAQSAVDDLF</sequence>
<feature type="compositionally biased region" description="Low complexity" evidence="1">
    <location>
        <begin position="10"/>
        <end position="21"/>
    </location>
</feature>
<dbReference type="Gene3D" id="3.30.300.100">
    <property type="entry name" value="MTH677-like"/>
    <property type="match status" value="1"/>
</dbReference>
<organism evidence="2 3">
    <name type="scientific">Halomicrobium zhouii</name>
    <dbReference type="NCBI Taxonomy" id="767519"/>
    <lineage>
        <taxon>Archaea</taxon>
        <taxon>Methanobacteriati</taxon>
        <taxon>Methanobacteriota</taxon>
        <taxon>Stenosarchaea group</taxon>
        <taxon>Halobacteria</taxon>
        <taxon>Halobacteriales</taxon>
        <taxon>Haloarculaceae</taxon>
        <taxon>Halomicrobium</taxon>
    </lineage>
</organism>
<gene>
    <name evidence="2" type="ORF">SAMN05216559_2345</name>
</gene>
<protein>
    <recommendedName>
        <fullName evidence="4">DUF3194 domain-containing protein</fullName>
    </recommendedName>
</protein>
<dbReference type="STRING" id="767519.SAMN05216559_2345"/>
<dbReference type="RefSeq" id="WP_089816701.1">
    <property type="nucleotide sequence ID" value="NZ_FOZK01000002.1"/>
</dbReference>
<dbReference type="InterPro" id="IPR035954">
    <property type="entry name" value="MTH677-like_sf"/>
</dbReference>
<feature type="region of interest" description="Disordered" evidence="1">
    <location>
        <begin position="1"/>
        <end position="25"/>
    </location>
</feature>
<reference evidence="2 3" key="1">
    <citation type="submission" date="2016-10" db="EMBL/GenBank/DDBJ databases">
        <authorList>
            <person name="de Groot N.N."/>
        </authorList>
    </citation>
    <scope>NUCLEOTIDE SEQUENCE [LARGE SCALE GENOMIC DNA]</scope>
    <source>
        <strain evidence="2 3">CGMCC 1.10457</strain>
    </source>
</reference>
<proteinExistence type="predicted"/>
<name>A0A1I6LAR4_9EURY</name>
<dbReference type="EMBL" id="FOZK01000002">
    <property type="protein sequence ID" value="SFS00328.1"/>
    <property type="molecule type" value="Genomic_DNA"/>
</dbReference>
<accession>A0A1I6LAR4</accession>
<evidence type="ECO:0000313" key="3">
    <source>
        <dbReference type="Proteomes" id="UP000199062"/>
    </source>
</evidence>
<dbReference type="OrthoDB" id="213887at2157"/>
<dbReference type="Proteomes" id="UP000199062">
    <property type="component" value="Unassembled WGS sequence"/>
</dbReference>
<dbReference type="AlphaFoldDB" id="A0A1I6LAR4"/>
<evidence type="ECO:0008006" key="4">
    <source>
        <dbReference type="Google" id="ProtNLM"/>
    </source>
</evidence>
<keyword evidence="3" id="KW-1185">Reference proteome</keyword>
<evidence type="ECO:0000256" key="1">
    <source>
        <dbReference type="SAM" id="MobiDB-lite"/>
    </source>
</evidence>
<evidence type="ECO:0000313" key="2">
    <source>
        <dbReference type="EMBL" id="SFS00328.1"/>
    </source>
</evidence>